<dbReference type="PIRSF" id="PIRSF004749">
    <property type="entry name" value="Pep_def"/>
    <property type="match status" value="1"/>
</dbReference>
<dbReference type="EMBL" id="LN999831">
    <property type="protein sequence ID" value="CUX95674.1"/>
    <property type="molecule type" value="Genomic_DNA"/>
</dbReference>
<sequence length="147" mass="16722">MALLQVLHYPDWRLRKIAQPVVEINDTIRNIVDDMFETMYATDGIGLAATQVDIHQRIIVIDISKNRDHSLVLINPEILKTSGRIGIEEGCLSIPGFNGFVSRYEKIKLLALDRNGKIFNLEAEALLAICIQHEIDHLIGRLFIDYL</sequence>
<accession>A0A143WPL9</accession>
<dbReference type="GO" id="GO:0046872">
    <property type="term" value="F:metal ion binding"/>
    <property type="evidence" value="ECO:0007669"/>
    <property type="project" value="UniProtKB-KW"/>
</dbReference>
<dbReference type="GO" id="GO:0042586">
    <property type="term" value="F:peptide deformylase activity"/>
    <property type="evidence" value="ECO:0007669"/>
    <property type="project" value="UniProtKB-UniRule"/>
</dbReference>
<feature type="binding site" evidence="6">
    <location>
        <position position="133"/>
    </location>
    <ligand>
        <name>Fe cation</name>
        <dbReference type="ChEBI" id="CHEBI:24875"/>
    </ligand>
</feature>
<dbReference type="Proteomes" id="UP000095697">
    <property type="component" value="Chromosome I"/>
</dbReference>
<dbReference type="OrthoDB" id="9804313at2"/>
<dbReference type="GO" id="GO:0006412">
    <property type="term" value="P:translation"/>
    <property type="evidence" value="ECO:0007669"/>
    <property type="project" value="UniProtKB-UniRule"/>
</dbReference>
<dbReference type="AlphaFoldDB" id="A0A143WPL9"/>
<evidence type="ECO:0000256" key="1">
    <source>
        <dbReference type="ARBA" id="ARBA00010759"/>
    </source>
</evidence>
<feature type="binding site" evidence="6">
    <location>
        <position position="91"/>
    </location>
    <ligand>
        <name>Fe cation</name>
        <dbReference type="ChEBI" id="CHEBI:24875"/>
    </ligand>
</feature>
<dbReference type="Gene3D" id="3.90.45.10">
    <property type="entry name" value="Peptide deformylase"/>
    <property type="match status" value="1"/>
</dbReference>
<dbReference type="CDD" id="cd00487">
    <property type="entry name" value="Pep_deformylase"/>
    <property type="match status" value="1"/>
</dbReference>
<evidence type="ECO:0000256" key="5">
    <source>
        <dbReference type="ARBA" id="ARBA00023004"/>
    </source>
</evidence>
<gene>
    <name evidence="6 7" type="primary">def</name>
    <name evidence="7" type="ORF">PMARG_ME00060</name>
</gene>
<dbReference type="FunFam" id="3.90.45.10:FF:000001">
    <property type="entry name" value="Peptide deformylase"/>
    <property type="match status" value="1"/>
</dbReference>
<dbReference type="PATRIC" id="fig|1778264.3.peg.54"/>
<comment type="function">
    <text evidence="6">Removes the formyl group from the N-terminal Met of newly synthesized proteins. Requires at least a dipeptide for an efficient rate of reaction. N-terminal L-methionine is a prerequisite for activity but the enzyme has broad specificity at other positions.</text>
</comment>
<dbReference type="EC" id="3.5.1.88" evidence="6"/>
<comment type="similarity">
    <text evidence="1 6">Belongs to the polypeptide deformylase family.</text>
</comment>
<dbReference type="PANTHER" id="PTHR10458:SF21">
    <property type="entry name" value="PEPTIDE DEFORMYLASE"/>
    <property type="match status" value="1"/>
</dbReference>
<protein>
    <recommendedName>
        <fullName evidence="6">Peptide deformylase</fullName>
        <shortName evidence="6">PDF</shortName>
        <ecNumber evidence="6">3.5.1.88</ecNumber>
    </recommendedName>
    <alternativeName>
        <fullName evidence="6">Polypeptide deformylase</fullName>
    </alternativeName>
</protein>
<comment type="cofactor">
    <cofactor evidence="6">
        <name>Fe(2+)</name>
        <dbReference type="ChEBI" id="CHEBI:29033"/>
    </cofactor>
    <text evidence="6">Binds 1 Fe(2+) ion.</text>
</comment>
<keyword evidence="3 6" id="KW-0378">Hydrolase</keyword>
<dbReference type="PANTHER" id="PTHR10458">
    <property type="entry name" value="PEPTIDE DEFORMYLASE"/>
    <property type="match status" value="1"/>
</dbReference>
<dbReference type="NCBIfam" id="TIGR00079">
    <property type="entry name" value="pept_deformyl"/>
    <property type="match status" value="1"/>
</dbReference>
<dbReference type="Pfam" id="PF01327">
    <property type="entry name" value="Pep_deformylase"/>
    <property type="match status" value="1"/>
</dbReference>
<reference evidence="8" key="1">
    <citation type="submission" date="2016-01" db="EMBL/GenBank/DDBJ databases">
        <authorList>
            <person name="Husnik F."/>
        </authorList>
    </citation>
    <scope>NUCLEOTIDE SEQUENCE [LARGE SCALE GENOMIC DNA]</scope>
</reference>
<keyword evidence="5 6" id="KW-0408">Iron</keyword>
<proteinExistence type="inferred from homology"/>
<dbReference type="SUPFAM" id="SSF56420">
    <property type="entry name" value="Peptide deformylase"/>
    <property type="match status" value="1"/>
</dbReference>
<feature type="binding site" evidence="6">
    <location>
        <position position="137"/>
    </location>
    <ligand>
        <name>Fe cation</name>
        <dbReference type="ChEBI" id="CHEBI:24875"/>
    </ligand>
</feature>
<dbReference type="InterPro" id="IPR036821">
    <property type="entry name" value="Peptide_deformylase_sf"/>
</dbReference>
<name>A0A143WPL9_9ENTR</name>
<dbReference type="KEGG" id="cmik:PMARG_ME00060"/>
<comment type="catalytic activity">
    <reaction evidence="6">
        <text>N-terminal N-formyl-L-methionyl-[peptide] + H2O = N-terminal L-methionyl-[peptide] + formate</text>
        <dbReference type="Rhea" id="RHEA:24420"/>
        <dbReference type="Rhea" id="RHEA-COMP:10639"/>
        <dbReference type="Rhea" id="RHEA-COMP:10640"/>
        <dbReference type="ChEBI" id="CHEBI:15377"/>
        <dbReference type="ChEBI" id="CHEBI:15740"/>
        <dbReference type="ChEBI" id="CHEBI:49298"/>
        <dbReference type="ChEBI" id="CHEBI:64731"/>
        <dbReference type="EC" id="3.5.1.88"/>
    </reaction>
</comment>
<feature type="active site" evidence="6">
    <location>
        <position position="134"/>
    </location>
</feature>
<organism evidence="7 8">
    <name type="scientific">Candidatus Mikella endobia</name>
    <dbReference type="NCBI Taxonomy" id="1778264"/>
    <lineage>
        <taxon>Bacteria</taxon>
        <taxon>Pseudomonadati</taxon>
        <taxon>Pseudomonadota</taxon>
        <taxon>Gammaproteobacteria</taxon>
        <taxon>Enterobacterales</taxon>
        <taxon>Enterobacteriaceae</taxon>
        <taxon>Candidatus Mikella</taxon>
    </lineage>
</organism>
<evidence type="ECO:0000313" key="8">
    <source>
        <dbReference type="Proteomes" id="UP000095697"/>
    </source>
</evidence>
<evidence type="ECO:0000313" key="7">
    <source>
        <dbReference type="EMBL" id="CUX95674.1"/>
    </source>
</evidence>
<evidence type="ECO:0000256" key="6">
    <source>
        <dbReference type="HAMAP-Rule" id="MF_00163"/>
    </source>
</evidence>
<keyword evidence="4 6" id="KW-0648">Protein biosynthesis</keyword>
<dbReference type="PRINTS" id="PR01576">
    <property type="entry name" value="PDEFORMYLASE"/>
</dbReference>
<keyword evidence="2 6" id="KW-0479">Metal-binding</keyword>
<evidence type="ECO:0000256" key="3">
    <source>
        <dbReference type="ARBA" id="ARBA00022801"/>
    </source>
</evidence>
<evidence type="ECO:0000256" key="4">
    <source>
        <dbReference type="ARBA" id="ARBA00022917"/>
    </source>
</evidence>
<dbReference type="NCBIfam" id="NF001159">
    <property type="entry name" value="PRK00150.1-3"/>
    <property type="match status" value="1"/>
</dbReference>
<dbReference type="InterPro" id="IPR023635">
    <property type="entry name" value="Peptide_deformylase"/>
</dbReference>
<dbReference type="STRING" id="1778264.PMARG_ME00060"/>
<keyword evidence="8" id="KW-1185">Reference proteome</keyword>
<dbReference type="HAMAP" id="MF_00163">
    <property type="entry name" value="Pep_deformylase"/>
    <property type="match status" value="1"/>
</dbReference>
<evidence type="ECO:0000256" key="2">
    <source>
        <dbReference type="ARBA" id="ARBA00022723"/>
    </source>
</evidence>